<dbReference type="InterPro" id="IPR001227">
    <property type="entry name" value="Ac_transferase_dom_sf"/>
</dbReference>
<dbReference type="InterPro" id="IPR036291">
    <property type="entry name" value="NAD(P)-bd_dom_sf"/>
</dbReference>
<dbReference type="InterPro" id="IPR011032">
    <property type="entry name" value="GroES-like_sf"/>
</dbReference>
<dbReference type="Pfam" id="PF02801">
    <property type="entry name" value="Ketoacyl-synt_C"/>
    <property type="match status" value="1"/>
</dbReference>
<evidence type="ECO:0000259" key="9">
    <source>
        <dbReference type="PROSITE" id="PS52004"/>
    </source>
</evidence>
<dbReference type="InterPro" id="IPR032821">
    <property type="entry name" value="PKS_assoc"/>
</dbReference>
<dbReference type="SUPFAM" id="SSF50129">
    <property type="entry name" value="GroES-like"/>
    <property type="match status" value="1"/>
</dbReference>
<reference evidence="11 12" key="1">
    <citation type="journal article" date="2012" name="BMC Genomics">
        <title>Tools to kill: Genome of one of the most destructive plant pathogenic fungi Macrophomina phaseolina.</title>
        <authorList>
            <person name="Islam M.S."/>
            <person name="Haque M.S."/>
            <person name="Islam M.M."/>
            <person name="Emdad E.M."/>
            <person name="Halim A."/>
            <person name="Hossen Q.M.M."/>
            <person name="Hossain M.Z."/>
            <person name="Ahmed B."/>
            <person name="Rahim S."/>
            <person name="Rahman M.S."/>
            <person name="Alam M.M."/>
            <person name="Hou S."/>
            <person name="Wan X."/>
            <person name="Saito J.A."/>
            <person name="Alam M."/>
        </authorList>
    </citation>
    <scope>NUCLEOTIDE SEQUENCE [LARGE SCALE GENOMIC DNA]</scope>
    <source>
        <strain evidence="11 12">MS6</strain>
    </source>
</reference>
<keyword evidence="4" id="KW-0560">Oxidoreductase</keyword>
<evidence type="ECO:0000256" key="6">
    <source>
        <dbReference type="ARBA" id="ARBA00023315"/>
    </source>
</evidence>
<dbReference type="SUPFAM" id="SSF53901">
    <property type="entry name" value="Thiolase-like"/>
    <property type="match status" value="1"/>
</dbReference>
<dbReference type="InterPro" id="IPR013154">
    <property type="entry name" value="ADH-like_N"/>
</dbReference>
<dbReference type="GO" id="GO:1901336">
    <property type="term" value="P:lactone biosynthetic process"/>
    <property type="evidence" value="ECO:0007669"/>
    <property type="project" value="UniProtKB-ARBA"/>
</dbReference>
<dbReference type="PROSITE" id="PS01162">
    <property type="entry name" value="QOR_ZETA_CRYSTAL"/>
    <property type="match status" value="1"/>
</dbReference>
<dbReference type="VEuPathDB" id="FungiDB:MPH_07079"/>
<evidence type="ECO:0000256" key="5">
    <source>
        <dbReference type="ARBA" id="ARBA00023268"/>
    </source>
</evidence>
<dbReference type="InterPro" id="IPR020807">
    <property type="entry name" value="PKS_DH"/>
</dbReference>
<evidence type="ECO:0000256" key="4">
    <source>
        <dbReference type="ARBA" id="ARBA00023002"/>
    </source>
</evidence>
<dbReference type="InterPro" id="IPR018201">
    <property type="entry name" value="Ketoacyl_synth_AS"/>
</dbReference>
<dbReference type="Pfam" id="PF08242">
    <property type="entry name" value="Methyltransf_12"/>
    <property type="match status" value="1"/>
</dbReference>
<dbReference type="PANTHER" id="PTHR43775:SF29">
    <property type="entry name" value="ASPERFURANONE POLYKETIDE SYNTHASE AFOG-RELATED"/>
    <property type="match status" value="1"/>
</dbReference>
<dbReference type="Gene3D" id="3.30.70.3290">
    <property type="match status" value="2"/>
</dbReference>
<dbReference type="Pfam" id="PF08240">
    <property type="entry name" value="ADH_N"/>
    <property type="match status" value="1"/>
</dbReference>
<keyword evidence="2" id="KW-0597">Phosphoprotein</keyword>
<dbReference type="Pfam" id="PF00109">
    <property type="entry name" value="ketoacyl-synt"/>
    <property type="match status" value="1"/>
</dbReference>
<dbReference type="InterPro" id="IPR049551">
    <property type="entry name" value="PKS_DH_C"/>
</dbReference>
<dbReference type="SUPFAM" id="SSF53335">
    <property type="entry name" value="S-adenosyl-L-methionine-dependent methyltransferases"/>
    <property type="match status" value="1"/>
</dbReference>
<dbReference type="GO" id="GO:0044550">
    <property type="term" value="P:secondary metabolite biosynthetic process"/>
    <property type="evidence" value="ECO:0007669"/>
    <property type="project" value="UniProtKB-ARBA"/>
</dbReference>
<dbReference type="Gene3D" id="3.40.50.150">
    <property type="entry name" value="Vaccinia Virus protein VP39"/>
    <property type="match status" value="1"/>
</dbReference>
<evidence type="ECO:0000313" key="11">
    <source>
        <dbReference type="EMBL" id="EKG15644.1"/>
    </source>
</evidence>
<dbReference type="SUPFAM" id="SSF51735">
    <property type="entry name" value="NAD(P)-binding Rossmann-fold domains"/>
    <property type="match status" value="2"/>
</dbReference>
<dbReference type="InterPro" id="IPR014030">
    <property type="entry name" value="Ketoacyl_synth_N"/>
</dbReference>
<dbReference type="Pfam" id="PF08659">
    <property type="entry name" value="KR"/>
    <property type="match status" value="1"/>
</dbReference>
<dbReference type="Gene3D" id="3.10.129.110">
    <property type="entry name" value="Polyketide synthase dehydratase"/>
    <property type="match status" value="1"/>
</dbReference>
<dbReference type="STRING" id="1126212.K2RZL6"/>
<dbReference type="InterPro" id="IPR029063">
    <property type="entry name" value="SAM-dependent_MTases_sf"/>
</dbReference>
<dbReference type="Pfam" id="PF00698">
    <property type="entry name" value="Acyl_transf_1"/>
    <property type="match status" value="1"/>
</dbReference>
<dbReference type="InterPro" id="IPR057326">
    <property type="entry name" value="KR_dom"/>
</dbReference>
<dbReference type="HOGENOM" id="CLU_000022_31_0_1"/>
<evidence type="ECO:0000256" key="7">
    <source>
        <dbReference type="PROSITE-ProRule" id="PRU01363"/>
    </source>
</evidence>
<keyword evidence="5" id="KW-0511">Multifunctional enzyme</keyword>
<protein>
    <submittedName>
        <fullName evidence="11">Beta-ketoacyl synthase</fullName>
    </submittedName>
</protein>
<dbReference type="InterPro" id="IPR014031">
    <property type="entry name" value="Ketoacyl_synth_C"/>
</dbReference>
<dbReference type="Pfam" id="PF21089">
    <property type="entry name" value="PKS_DH_N"/>
    <property type="match status" value="1"/>
</dbReference>
<dbReference type="InterPro" id="IPR049552">
    <property type="entry name" value="PKS_DH_N"/>
</dbReference>
<dbReference type="eggNOG" id="KOG1202">
    <property type="taxonomic scope" value="Eukaryota"/>
</dbReference>
<feature type="domain" description="Ketosynthase family 3 (KS3)" evidence="9">
    <location>
        <begin position="11"/>
        <end position="436"/>
    </location>
</feature>
<accession>K2RZL6</accession>
<evidence type="ECO:0000259" key="10">
    <source>
        <dbReference type="PROSITE" id="PS52019"/>
    </source>
</evidence>
<dbReference type="InterPro" id="IPR013968">
    <property type="entry name" value="PKS_KR"/>
</dbReference>
<dbReference type="InterPro" id="IPR014043">
    <property type="entry name" value="Acyl_transferase_dom"/>
</dbReference>
<dbReference type="GO" id="GO:0004315">
    <property type="term" value="F:3-oxoacyl-[acyl-carrier-protein] synthase activity"/>
    <property type="evidence" value="ECO:0007669"/>
    <property type="project" value="InterPro"/>
</dbReference>
<feature type="region of interest" description="Disordered" evidence="8">
    <location>
        <begin position="2381"/>
        <end position="2405"/>
    </location>
</feature>
<dbReference type="InterPro" id="IPR050091">
    <property type="entry name" value="PKS_NRPS_Biosynth_Enz"/>
</dbReference>
<dbReference type="Gene3D" id="3.40.47.10">
    <property type="match status" value="1"/>
</dbReference>
<dbReference type="Pfam" id="PF13602">
    <property type="entry name" value="ADH_zinc_N_2"/>
    <property type="match status" value="1"/>
</dbReference>
<dbReference type="Pfam" id="PF14765">
    <property type="entry name" value="PS-DH"/>
    <property type="match status" value="1"/>
</dbReference>
<evidence type="ECO:0000256" key="8">
    <source>
        <dbReference type="SAM" id="MobiDB-lite"/>
    </source>
</evidence>
<feature type="region of interest" description="C-terminal hotdog fold" evidence="7">
    <location>
        <begin position="1017"/>
        <end position="1178"/>
    </location>
</feature>
<evidence type="ECO:0000313" key="12">
    <source>
        <dbReference type="Proteomes" id="UP000007129"/>
    </source>
</evidence>
<keyword evidence="3" id="KW-0808">Transferase</keyword>
<dbReference type="Pfam" id="PF16197">
    <property type="entry name" value="KAsynt_C_assoc"/>
    <property type="match status" value="1"/>
</dbReference>
<feature type="region of interest" description="N-terminal hotdog fold" evidence="7">
    <location>
        <begin position="859"/>
        <end position="988"/>
    </location>
</feature>
<dbReference type="SMART" id="SM00826">
    <property type="entry name" value="PKS_DH"/>
    <property type="match status" value="1"/>
</dbReference>
<dbReference type="SMART" id="SM00825">
    <property type="entry name" value="PKS_KS"/>
    <property type="match status" value="1"/>
</dbReference>
<dbReference type="CDD" id="cd00833">
    <property type="entry name" value="PKS"/>
    <property type="match status" value="1"/>
</dbReference>
<keyword evidence="6" id="KW-0012">Acyltransferase</keyword>
<dbReference type="InterPro" id="IPR020843">
    <property type="entry name" value="ER"/>
</dbReference>
<feature type="region of interest" description="Disordered" evidence="8">
    <location>
        <begin position="49"/>
        <end position="73"/>
    </location>
</feature>
<dbReference type="GO" id="GO:0006633">
    <property type="term" value="P:fatty acid biosynthetic process"/>
    <property type="evidence" value="ECO:0007669"/>
    <property type="project" value="InterPro"/>
</dbReference>
<dbReference type="FunFam" id="3.40.50.720:FF:000209">
    <property type="entry name" value="Polyketide synthase Pks12"/>
    <property type="match status" value="1"/>
</dbReference>
<dbReference type="SMART" id="SM00827">
    <property type="entry name" value="PKS_AT"/>
    <property type="match status" value="1"/>
</dbReference>
<name>K2RZL6_MACPH</name>
<dbReference type="InParanoid" id="K2RZL6"/>
<dbReference type="InterPro" id="IPR013217">
    <property type="entry name" value="Methyltransf_12"/>
</dbReference>
<dbReference type="PROSITE" id="PS52019">
    <property type="entry name" value="PKS_MFAS_DH"/>
    <property type="match status" value="1"/>
</dbReference>
<dbReference type="PANTHER" id="PTHR43775">
    <property type="entry name" value="FATTY ACID SYNTHASE"/>
    <property type="match status" value="1"/>
</dbReference>
<dbReference type="SMART" id="SM00829">
    <property type="entry name" value="PKS_ER"/>
    <property type="match status" value="1"/>
</dbReference>
<dbReference type="EMBL" id="AHHD01000293">
    <property type="protein sequence ID" value="EKG15644.1"/>
    <property type="molecule type" value="Genomic_DNA"/>
</dbReference>
<feature type="domain" description="PKS/mFAS DH" evidence="10">
    <location>
        <begin position="859"/>
        <end position="1178"/>
    </location>
</feature>
<evidence type="ECO:0000256" key="3">
    <source>
        <dbReference type="ARBA" id="ARBA00022679"/>
    </source>
</evidence>
<dbReference type="GO" id="GO:0004312">
    <property type="term" value="F:fatty acid synthase activity"/>
    <property type="evidence" value="ECO:0007669"/>
    <property type="project" value="TreeGrafter"/>
</dbReference>
<comment type="caution">
    <text evidence="11">The sequence shown here is derived from an EMBL/GenBank/DDBJ whole genome shotgun (WGS) entry which is preliminary data.</text>
</comment>
<dbReference type="PROSITE" id="PS00606">
    <property type="entry name" value="KS3_1"/>
    <property type="match status" value="1"/>
</dbReference>
<dbReference type="GO" id="GO:0008270">
    <property type="term" value="F:zinc ion binding"/>
    <property type="evidence" value="ECO:0007669"/>
    <property type="project" value="InterPro"/>
</dbReference>
<dbReference type="InterPro" id="IPR016039">
    <property type="entry name" value="Thiolase-like"/>
</dbReference>
<dbReference type="InterPro" id="IPR042104">
    <property type="entry name" value="PKS_dehydratase_sf"/>
</dbReference>
<dbReference type="Proteomes" id="UP000007129">
    <property type="component" value="Unassembled WGS sequence"/>
</dbReference>
<dbReference type="CDD" id="cd02440">
    <property type="entry name" value="AdoMet_MTases"/>
    <property type="match status" value="1"/>
</dbReference>
<dbReference type="Gene3D" id="3.40.366.10">
    <property type="entry name" value="Malonyl-Coenzyme A Acyl Carrier Protein, domain 2"/>
    <property type="match status" value="2"/>
</dbReference>
<dbReference type="Gene3D" id="3.90.180.10">
    <property type="entry name" value="Medium-chain alcohol dehydrogenases, catalytic domain"/>
    <property type="match status" value="1"/>
</dbReference>
<feature type="compositionally biased region" description="Low complexity" evidence="8">
    <location>
        <begin position="61"/>
        <end position="73"/>
    </location>
</feature>
<dbReference type="InterPro" id="IPR020841">
    <property type="entry name" value="PKS_Beta-ketoAc_synthase_dom"/>
</dbReference>
<dbReference type="CDD" id="cd05195">
    <property type="entry name" value="enoyl_red"/>
    <property type="match status" value="1"/>
</dbReference>
<evidence type="ECO:0000256" key="2">
    <source>
        <dbReference type="ARBA" id="ARBA00022553"/>
    </source>
</evidence>
<feature type="compositionally biased region" description="Acidic residues" evidence="8">
    <location>
        <begin position="2388"/>
        <end position="2398"/>
    </location>
</feature>
<proteinExistence type="predicted"/>
<organism evidence="11 12">
    <name type="scientific">Macrophomina phaseolina (strain MS6)</name>
    <name type="common">Charcoal rot fungus</name>
    <dbReference type="NCBI Taxonomy" id="1126212"/>
    <lineage>
        <taxon>Eukaryota</taxon>
        <taxon>Fungi</taxon>
        <taxon>Dikarya</taxon>
        <taxon>Ascomycota</taxon>
        <taxon>Pezizomycotina</taxon>
        <taxon>Dothideomycetes</taxon>
        <taxon>Dothideomycetes incertae sedis</taxon>
        <taxon>Botryosphaeriales</taxon>
        <taxon>Botryosphaeriaceae</taxon>
        <taxon>Macrophomina</taxon>
    </lineage>
</organism>
<dbReference type="GO" id="GO:0016491">
    <property type="term" value="F:oxidoreductase activity"/>
    <property type="evidence" value="ECO:0007669"/>
    <property type="project" value="UniProtKB-KW"/>
</dbReference>
<dbReference type="InterPro" id="IPR002364">
    <property type="entry name" value="Quin_OxRdtase/zeta-crystal_CS"/>
</dbReference>
<keyword evidence="1" id="KW-0596">Phosphopantetheine</keyword>
<dbReference type="OrthoDB" id="329835at2759"/>
<dbReference type="SUPFAM" id="SSF52151">
    <property type="entry name" value="FabD/lysophospholipase-like"/>
    <property type="match status" value="1"/>
</dbReference>
<dbReference type="Gene3D" id="3.40.50.720">
    <property type="entry name" value="NAD(P)-binding Rossmann-like Domain"/>
    <property type="match status" value="1"/>
</dbReference>
<sequence length="2405" mass="265284">MAVHEAENARPDDVAIIGLAFRGPGDASNPGRLWDMLIQGRSAFSSVPQHKWSHQGHYHPSSARGGSSSAVGGHFLDSSQDGSRFDASFFDICRTEASSMDLQQRLVLENVYEAFENGGFAIENVRGSNTSVFAGAANEDSRSVSGLDPDLLLEHKHTGTSNSIIANRVSWFYDLKGCSMTLDTACSSSLVALHMACNDLRQGQSTMSVVCGVNVIESPETAYRLSQGGFLSSHGNCFPFDSRANGHSCGEGVGTVVLKPLQAAIRDGDTIRAVIRATGVNQGGRGTGSITTPSKEAQEDLIRRVYKSANLDLNNTAFVEAHGLGNPTADLVEAAAIASVWKDRQEPLYVGAAKANHGHLEAASGIAAVIKTVLLLEKGIIPQNINFEKSHPQIDTETWKIKFPLTPTPWPSGGLRRASVNSFGFGGTNAHIVLDDAHGYLRENQLRGQHRTDVSESRRTSTSGELERRSKYRIFTWSAKDQDGIKRTLNVLSQHLKSSSIENQDSYLSDLAYTLAEKRSKFPCRFAVAAESLQDLTHSISEPVQAVCPRRTPRIGFLFTGQGAQWYAMGRELLAYPVFKESVELASDFIASLRCPWNVFDELLKSEEDSRIDEPYIAHTLSTVIQIALVDLLSSWGITPTYVLGHSTGEAAAAYSAGALDQRSAWKVSYYRGMIAARPPSTKGSMLAALWASASDANNSRYRSLMGDLAAGTPVGGNEVKVFSSVSGQRIDVAELSRPDYWIEALEAKSKFEDALRGLCLSLTSDNLESKPRLIEMGPTSTMEDILEDVVTEEPSFETITYHSALFKGKNAVATVLATVAALVADGFPVDLDRINHGDEDPELLVDLPPYAFNRLQEYGTESRRLPDWNDNEPQWRNYIRVSELPWLKDYKITGNIVLPGVSFLVMAMEGVQQLLSKKGEIAGFELRNVAISHALLLSENVETEIMLSMRRASSRHDAAWEFKVFGYRRNNWLECCSGSVAVEFAFSTGPVDAGREAAESKKHIQGSIDQYEVSCRSKRELRRQYAELERVGLEYGPLFQNLAEVKCADLEGPTGQAIGTLQVPDIASCMPSNYLQPHVIHPATLDSMVHMIPFALQSATGSAPLRQPSVPVAVKSLWISSSVATESGHTFTCHSSAAPLSHNKYISDITVWDDESRNAKVIMKGLEIGPLQEFALREAGQRQLCFNVAWKPDIDLLGEEVQNCFREYIRSAEGSDQSNLKRIKDLQLAATIYILGAVEYFEDENNALKELPPHKQKYLEWLRVQARNFEKERIGHQTDDWEETWKDKTKRESFLKSVEESGPEGKLIVRMGSHIIPVLRAEQDALHLIFMDSLLEEYYNHMVGTEKVRGLLGAYLDLHSHKNRDLRVCEVGAGTGGATATVLDALCPHGIRGKRTTRLRKYTFTDISSGSFEKAQVKFTKWREILEFRALDIEKDLTGQGFEEVEGTYDIVIAANVLHATSDLSQTLENIYRLLKPGGKLIIQEFTQPDFLAGPVSFGLLPDWWRSTEPNRQWGPLLTEKGWVSALRENGFEKSVLRLPDTLNPELHVQSLIVATAQEEERPQAEIEIKRTFVVTSTRPALREQLVADNLAAQLMTMYAGKLELKVRPFTQLEECSLEDACCVVTVELGDAFLAGDIESEEWSAMRKLLTTASGVIWATTDPVENPKAGLSTGLLRTLRWEREQDDCDLTAVAFEDSEKNESELARHLRRIYRRHFVEGRDRNAEYLIRKNLVRTNRLVEAAYANDFISSSCAKPIPQPEPFGADRTRALKLSIATPGQLNSLRFIDDDEYTNAIPENYIEIEIKATGLNHRDVLAAMGEAPADRLGFEGAGFVTRVGSHVTDVGLGDRVIALSANQGTFQTYTRVPRDAAIKIPETMDFDVAAGLPAAFFVAFYSLMEVGHLKKGESCLIHAAAGGVGQAAIQIAKSQGAEIFATVSSEEKRDLLINVHGISKDHIFSSRDLSFVKGIMRMTQGHGINVILNSLSGEALQRSWDCIAPFGRFVEIGSRDVFANAKLNMGPFSRSATFTAVDLHCTVNLDLKTTARILNHMVELWEQGEIKPATPTTVYPYSQVEEAFSLLHQGSHVGKVILTASEDDIVNIIPKPRASTRLREDASYVLSGGLSGLGRSIAKWMALQGAQNLIFLSRSGASSDSAQELIGDLKRMSVRCEVFECDVSDDGTLLAALRSCEESGMPKIAGVIQGAAQFKNSPFESMSLEDYQATLAPKVRGSWNLHEYLPKDLEFFIMLSGNNSVLGAKQQANYAAANTYQDALAHYRRARGLPATTLDLGNVFSVGSTATNRETLNPNPLFFFPEDDSGIQEEQFLALIEYHIDKQRATAPVAEPQVAVGLPCAVDFRGRGVPEPAFLRTPLFTHLRSSAADEFHENDEEEENYGVEEKRSD</sequence>
<dbReference type="SMART" id="SM00822">
    <property type="entry name" value="PKS_KR"/>
    <property type="match status" value="1"/>
</dbReference>
<evidence type="ECO:0000256" key="1">
    <source>
        <dbReference type="ARBA" id="ARBA00022450"/>
    </source>
</evidence>
<dbReference type="PROSITE" id="PS52004">
    <property type="entry name" value="KS3_2"/>
    <property type="match status" value="1"/>
</dbReference>
<comment type="caution">
    <text evidence="7">Lacks conserved residue(s) required for the propagation of feature annotation.</text>
</comment>
<dbReference type="InterPro" id="IPR016035">
    <property type="entry name" value="Acyl_Trfase/lysoPLipase"/>
</dbReference>
<gene>
    <name evidence="11" type="ORF">MPH_07079</name>
</gene>
<dbReference type="InterPro" id="IPR049900">
    <property type="entry name" value="PKS_mFAS_DH"/>
</dbReference>